<protein>
    <submittedName>
        <fullName evidence="1">Uncharacterized protein</fullName>
    </submittedName>
</protein>
<proteinExistence type="predicted"/>
<name>A0ABQ1ESI0_9BACL</name>
<dbReference type="Proteomes" id="UP000615455">
    <property type="component" value="Unassembled WGS sequence"/>
</dbReference>
<organism evidence="1 2">
    <name type="scientific">Paenibacillus marchantiophytorum</name>
    <dbReference type="NCBI Taxonomy" id="1619310"/>
    <lineage>
        <taxon>Bacteria</taxon>
        <taxon>Bacillati</taxon>
        <taxon>Bacillota</taxon>
        <taxon>Bacilli</taxon>
        <taxon>Bacillales</taxon>
        <taxon>Paenibacillaceae</taxon>
        <taxon>Paenibacillus</taxon>
    </lineage>
</organism>
<dbReference type="EMBL" id="BMHE01000016">
    <property type="protein sequence ID" value="GFZ84702.1"/>
    <property type="molecule type" value="Genomic_DNA"/>
</dbReference>
<accession>A0ABQ1ESI0</accession>
<evidence type="ECO:0000313" key="2">
    <source>
        <dbReference type="Proteomes" id="UP000615455"/>
    </source>
</evidence>
<reference evidence="2" key="1">
    <citation type="journal article" date="2019" name="Int. J. Syst. Evol. Microbiol.">
        <title>The Global Catalogue of Microorganisms (GCM) 10K type strain sequencing project: providing services to taxonomists for standard genome sequencing and annotation.</title>
        <authorList>
            <consortium name="The Broad Institute Genomics Platform"/>
            <consortium name="The Broad Institute Genome Sequencing Center for Infectious Disease"/>
            <person name="Wu L."/>
            <person name="Ma J."/>
        </authorList>
    </citation>
    <scope>NUCLEOTIDE SEQUENCE [LARGE SCALE GENOMIC DNA]</scope>
    <source>
        <strain evidence="2">CGMCC 1.15043</strain>
    </source>
</reference>
<keyword evidence="2" id="KW-1185">Reference proteome</keyword>
<sequence length="76" mass="8191">MAGTPSVITLFYSVKAVDAGPKAVVTLKNALTGKGNAENLPRHDGVVRCDAMRTRQLNLFVRIAAGLQLYTIYLAE</sequence>
<gene>
    <name evidence="1" type="ORF">GCM10008018_33360</name>
</gene>
<dbReference type="RefSeq" id="WP_189013091.1">
    <property type="nucleotide sequence ID" value="NZ_BMHE01000016.1"/>
</dbReference>
<evidence type="ECO:0000313" key="1">
    <source>
        <dbReference type="EMBL" id="GFZ84702.1"/>
    </source>
</evidence>
<comment type="caution">
    <text evidence="1">The sequence shown here is derived from an EMBL/GenBank/DDBJ whole genome shotgun (WGS) entry which is preliminary data.</text>
</comment>